<keyword evidence="6" id="KW-1185">Reference proteome</keyword>
<evidence type="ECO:0000256" key="1">
    <source>
        <dbReference type="ARBA" id="ARBA00005627"/>
    </source>
</evidence>
<accession>A0AAN7V2G6</accession>
<organism evidence="5 6">
    <name type="scientific">Pyrocoelia pectoralis</name>
    <dbReference type="NCBI Taxonomy" id="417401"/>
    <lineage>
        <taxon>Eukaryota</taxon>
        <taxon>Metazoa</taxon>
        <taxon>Ecdysozoa</taxon>
        <taxon>Arthropoda</taxon>
        <taxon>Hexapoda</taxon>
        <taxon>Insecta</taxon>
        <taxon>Pterygota</taxon>
        <taxon>Neoptera</taxon>
        <taxon>Endopterygota</taxon>
        <taxon>Coleoptera</taxon>
        <taxon>Polyphaga</taxon>
        <taxon>Elateriformia</taxon>
        <taxon>Elateroidea</taxon>
        <taxon>Lampyridae</taxon>
        <taxon>Lampyrinae</taxon>
        <taxon>Pyrocoelia</taxon>
    </lineage>
</organism>
<dbReference type="InterPro" id="IPR026581">
    <property type="entry name" value="TCP10L/CENPJ"/>
</dbReference>
<sequence length="621" mass="71684">MALSAASILTKLDELKKWQQQQQERLLNQNKPFLQKSNSSLEPPTPKNCTQVKPKQTYLKRGAGLSRFRMSPGEQFKPFLNVSKPTTPRAPAPLKKPNDVIVPKAVWASPDGFDTTDTDRELRVFEVLEERATHNSFSSTNTSIINLLASTPQKLSIINETSCNENDAINEYEEQIQKDYFNLIEKAFEFKKYVSSNSSLSSIADDNLPVDTYNDENQWTEVEIQTTANSSISEMVPSTQSVETMTDFIKEDKAESLESELKLLRTENINAKKIKEKYEQQTKEFERYKKEILKHAEDEKLKTTTALEEERKKLAKERMVFERYVKDQQNKPSRKEREEITALKMEVATLQEMLKLKESKHGTTQARLRNQIKNLEKENANLKTEIEDLNRQHAKVMVSERMKQRKPSGTKILHEINKNLSELTQKHSTESVPVSTDRDKNDRLELTLSDGSKQIKYNNGNIKTISPDGNVIIFQYFNGDIKETNLLEGTIRYHHFENKVNHTTYPDGTELIQFADGQTERRFQDGMCEIEYPDGIKRKTHPNSVEEVYFPDGTIVNINKDEQIMTLPNGQKEVHTSEHKRREYPDGTVKILYPDGTQETRYSSGRIRLKDKHGKLVMDSH</sequence>
<feature type="compositionally biased region" description="Polar residues" evidence="3">
    <location>
        <begin position="35"/>
        <end position="51"/>
    </location>
</feature>
<dbReference type="GO" id="GO:0060271">
    <property type="term" value="P:cilium assembly"/>
    <property type="evidence" value="ECO:0007669"/>
    <property type="project" value="TreeGrafter"/>
</dbReference>
<evidence type="ECO:0000313" key="6">
    <source>
        <dbReference type="Proteomes" id="UP001329430"/>
    </source>
</evidence>
<dbReference type="Proteomes" id="UP001329430">
    <property type="component" value="Chromosome 10"/>
</dbReference>
<gene>
    <name evidence="5" type="ORF">RI129_012316</name>
</gene>
<dbReference type="Gene3D" id="2.60.450.20">
    <property type="match status" value="1"/>
</dbReference>
<protein>
    <recommendedName>
        <fullName evidence="4">Centromere protein J C-terminal domain-containing protein</fullName>
    </recommendedName>
</protein>
<dbReference type="AlphaFoldDB" id="A0AAN7V2G6"/>
<reference evidence="5 6" key="1">
    <citation type="journal article" date="2024" name="Insects">
        <title>An Improved Chromosome-Level Genome Assembly of the Firefly Pyrocoelia pectoralis.</title>
        <authorList>
            <person name="Fu X."/>
            <person name="Meyer-Rochow V.B."/>
            <person name="Ballantyne L."/>
            <person name="Zhu X."/>
        </authorList>
    </citation>
    <scope>NUCLEOTIDE SEQUENCE [LARGE SCALE GENOMIC DNA]</scope>
    <source>
        <strain evidence="5">XCY_ONT2</strain>
    </source>
</reference>
<dbReference type="GO" id="GO:0061511">
    <property type="term" value="P:centriole elongation"/>
    <property type="evidence" value="ECO:0007669"/>
    <property type="project" value="TreeGrafter"/>
</dbReference>
<feature type="domain" description="Centromere protein J C-terminal" evidence="4">
    <location>
        <begin position="542"/>
        <end position="575"/>
    </location>
</feature>
<dbReference type="GO" id="GO:0005814">
    <property type="term" value="C:centriole"/>
    <property type="evidence" value="ECO:0007669"/>
    <property type="project" value="TreeGrafter"/>
</dbReference>
<dbReference type="EMBL" id="JAVRBK010000010">
    <property type="protein sequence ID" value="KAK5638021.1"/>
    <property type="molecule type" value="Genomic_DNA"/>
</dbReference>
<evidence type="ECO:0000256" key="3">
    <source>
        <dbReference type="SAM" id="MobiDB-lite"/>
    </source>
</evidence>
<evidence type="ECO:0000259" key="4">
    <source>
        <dbReference type="Pfam" id="PF07202"/>
    </source>
</evidence>
<comment type="caution">
    <text evidence="5">The sequence shown here is derived from an EMBL/GenBank/DDBJ whole genome shotgun (WGS) entry which is preliminary data.</text>
</comment>
<dbReference type="GO" id="GO:0005813">
    <property type="term" value="C:centrosome"/>
    <property type="evidence" value="ECO:0007669"/>
    <property type="project" value="TreeGrafter"/>
</dbReference>
<proteinExistence type="inferred from homology"/>
<dbReference type="Pfam" id="PF07202">
    <property type="entry name" value="Tcp10_C"/>
    <property type="match status" value="3"/>
</dbReference>
<dbReference type="GO" id="GO:0015631">
    <property type="term" value="F:tubulin binding"/>
    <property type="evidence" value="ECO:0007669"/>
    <property type="project" value="TreeGrafter"/>
</dbReference>
<feature type="coiled-coil region" evidence="2">
    <location>
        <begin position="254"/>
        <end position="399"/>
    </location>
</feature>
<dbReference type="InterPro" id="IPR047002">
    <property type="entry name" value="Tcp10_C_sf"/>
</dbReference>
<keyword evidence="2" id="KW-0175">Coiled coil</keyword>
<dbReference type="InterPro" id="IPR009852">
    <property type="entry name" value="CENPJ_C_dom"/>
</dbReference>
<feature type="domain" description="Centromere protein J C-terminal" evidence="4">
    <location>
        <begin position="506"/>
        <end position="538"/>
    </location>
</feature>
<dbReference type="PANTHER" id="PTHR10331">
    <property type="entry name" value="T COMPLEX PROTEIN 10"/>
    <property type="match status" value="1"/>
</dbReference>
<feature type="region of interest" description="Disordered" evidence="3">
    <location>
        <begin position="76"/>
        <end position="96"/>
    </location>
</feature>
<name>A0AAN7V2G6_9COLE</name>
<comment type="similarity">
    <text evidence="1">Belongs to the TCP10 family.</text>
</comment>
<evidence type="ECO:0000256" key="2">
    <source>
        <dbReference type="SAM" id="Coils"/>
    </source>
</evidence>
<feature type="domain" description="Centromere protein J C-terminal" evidence="4">
    <location>
        <begin position="579"/>
        <end position="608"/>
    </location>
</feature>
<evidence type="ECO:0000313" key="5">
    <source>
        <dbReference type="EMBL" id="KAK5638021.1"/>
    </source>
</evidence>
<dbReference type="PANTHER" id="PTHR10331:SF6">
    <property type="entry name" value="SPINDLE ASSEMBLY ABNORMAL 4"/>
    <property type="match status" value="1"/>
</dbReference>
<feature type="region of interest" description="Disordered" evidence="3">
    <location>
        <begin position="24"/>
        <end position="51"/>
    </location>
</feature>